<proteinExistence type="predicted"/>
<keyword evidence="3" id="KW-1185">Reference proteome</keyword>
<accession>A0AA38MPU6</accession>
<comment type="caution">
    <text evidence="2">The sequence shown here is derived from an EMBL/GenBank/DDBJ whole genome shotgun (WGS) entry which is preliminary data.</text>
</comment>
<reference evidence="2" key="1">
    <citation type="journal article" date="2023" name="G3 (Bethesda)">
        <title>Whole genome assemblies of Zophobas morio and Tenebrio molitor.</title>
        <authorList>
            <person name="Kaur S."/>
            <person name="Stinson S.A."/>
            <person name="diCenzo G.C."/>
        </authorList>
    </citation>
    <scope>NUCLEOTIDE SEQUENCE</scope>
    <source>
        <strain evidence="2">QUZm001</strain>
    </source>
</reference>
<protein>
    <submittedName>
        <fullName evidence="2">Uncharacterized protein</fullName>
    </submittedName>
</protein>
<feature type="region of interest" description="Disordered" evidence="1">
    <location>
        <begin position="80"/>
        <end position="105"/>
    </location>
</feature>
<gene>
    <name evidence="2" type="ORF">Zmor_002172</name>
</gene>
<sequence>MLDAKGCRTLIGDCRHFMEKDGHYDSEDDDYNTLSTHMEHRIGQRRCNTLSWCSMKGTHLFPGNPVTRHEFLETVVDQGSLLTPPNDLVSNQPTSEKGSTSERLS</sequence>
<evidence type="ECO:0000256" key="1">
    <source>
        <dbReference type="SAM" id="MobiDB-lite"/>
    </source>
</evidence>
<dbReference type="EMBL" id="JALNTZ010000001">
    <property type="protein sequence ID" value="KAJ3666740.1"/>
    <property type="molecule type" value="Genomic_DNA"/>
</dbReference>
<evidence type="ECO:0000313" key="2">
    <source>
        <dbReference type="EMBL" id="KAJ3666740.1"/>
    </source>
</evidence>
<organism evidence="2 3">
    <name type="scientific">Zophobas morio</name>
    <dbReference type="NCBI Taxonomy" id="2755281"/>
    <lineage>
        <taxon>Eukaryota</taxon>
        <taxon>Metazoa</taxon>
        <taxon>Ecdysozoa</taxon>
        <taxon>Arthropoda</taxon>
        <taxon>Hexapoda</taxon>
        <taxon>Insecta</taxon>
        <taxon>Pterygota</taxon>
        <taxon>Neoptera</taxon>
        <taxon>Endopterygota</taxon>
        <taxon>Coleoptera</taxon>
        <taxon>Polyphaga</taxon>
        <taxon>Cucujiformia</taxon>
        <taxon>Tenebrionidae</taxon>
        <taxon>Zophobas</taxon>
    </lineage>
</organism>
<name>A0AA38MPU6_9CUCU</name>
<evidence type="ECO:0000313" key="3">
    <source>
        <dbReference type="Proteomes" id="UP001168821"/>
    </source>
</evidence>
<dbReference type="Proteomes" id="UP001168821">
    <property type="component" value="Unassembled WGS sequence"/>
</dbReference>
<dbReference type="AlphaFoldDB" id="A0AA38MPU6"/>